<evidence type="ECO:0000259" key="1">
    <source>
        <dbReference type="Pfam" id="PF05050"/>
    </source>
</evidence>
<dbReference type="Gene3D" id="3.40.50.150">
    <property type="entry name" value="Vaccinia Virus protein VP39"/>
    <property type="match status" value="1"/>
</dbReference>
<sequence>MFYGQFEPPQDKYLYDALLNYENGISIEAGASNGILENNTYFFEKNLNWKTINIEPLPSWYEELTINRPNSININCCLHPHFSDAPVDFYCPNINFYGNKNHLGSLNLTNLNKTHAPDTISKITCNTITFNDVVKKCNLDRLDLFVLDIEGYELEFLTTFNEWSLYPKVFVIEIGHIDASAVNSLISHKYDFFGNHFVNNIYVRK</sequence>
<dbReference type="PANTHER" id="PTHR34009:SF2">
    <property type="entry name" value="PROTEIN STAR"/>
    <property type="match status" value="1"/>
</dbReference>
<dbReference type="PANTHER" id="PTHR34009">
    <property type="entry name" value="PROTEIN STAR"/>
    <property type="match status" value="1"/>
</dbReference>
<dbReference type="GO" id="GO:0006888">
    <property type="term" value="P:endoplasmic reticulum to Golgi vesicle-mediated transport"/>
    <property type="evidence" value="ECO:0007669"/>
    <property type="project" value="TreeGrafter"/>
</dbReference>
<dbReference type="GO" id="GO:0005886">
    <property type="term" value="C:plasma membrane"/>
    <property type="evidence" value="ECO:0007669"/>
    <property type="project" value="TreeGrafter"/>
</dbReference>
<dbReference type="InterPro" id="IPR006342">
    <property type="entry name" value="FkbM_mtfrase"/>
</dbReference>
<feature type="domain" description="Methyltransferase FkbM" evidence="1">
    <location>
        <begin position="29"/>
        <end position="184"/>
    </location>
</feature>
<accession>A0A6C0M241</accession>
<dbReference type="InterPro" id="IPR029063">
    <property type="entry name" value="SAM-dependent_MTases_sf"/>
</dbReference>
<dbReference type="SUPFAM" id="SSF53335">
    <property type="entry name" value="S-adenosyl-L-methionine-dependent methyltransferases"/>
    <property type="match status" value="1"/>
</dbReference>
<proteinExistence type="predicted"/>
<organism evidence="2">
    <name type="scientific">viral metagenome</name>
    <dbReference type="NCBI Taxonomy" id="1070528"/>
    <lineage>
        <taxon>unclassified sequences</taxon>
        <taxon>metagenomes</taxon>
        <taxon>organismal metagenomes</taxon>
    </lineage>
</organism>
<dbReference type="Pfam" id="PF05050">
    <property type="entry name" value="Methyltransf_21"/>
    <property type="match status" value="1"/>
</dbReference>
<dbReference type="GO" id="GO:0016197">
    <property type="term" value="P:endosomal transport"/>
    <property type="evidence" value="ECO:0007669"/>
    <property type="project" value="TreeGrafter"/>
</dbReference>
<dbReference type="GO" id="GO:0031902">
    <property type="term" value="C:late endosome membrane"/>
    <property type="evidence" value="ECO:0007669"/>
    <property type="project" value="TreeGrafter"/>
</dbReference>
<dbReference type="GO" id="GO:0005794">
    <property type="term" value="C:Golgi apparatus"/>
    <property type="evidence" value="ECO:0007669"/>
    <property type="project" value="TreeGrafter"/>
</dbReference>
<dbReference type="InterPro" id="IPR053202">
    <property type="entry name" value="EGF_Rcpt_Signaling_Reg"/>
</dbReference>
<protein>
    <recommendedName>
        <fullName evidence="1">Methyltransferase FkbM domain-containing protein</fullName>
    </recommendedName>
</protein>
<dbReference type="EMBL" id="MN740631">
    <property type="protein sequence ID" value="QHU36720.1"/>
    <property type="molecule type" value="Genomic_DNA"/>
</dbReference>
<evidence type="ECO:0000313" key="2">
    <source>
        <dbReference type="EMBL" id="QHU36720.1"/>
    </source>
</evidence>
<reference evidence="2" key="1">
    <citation type="journal article" date="2020" name="Nature">
        <title>Giant virus diversity and host interactions through global metagenomics.</title>
        <authorList>
            <person name="Schulz F."/>
            <person name="Roux S."/>
            <person name="Paez-Espino D."/>
            <person name="Jungbluth S."/>
            <person name="Walsh D.A."/>
            <person name="Denef V.J."/>
            <person name="McMahon K.D."/>
            <person name="Konstantinidis K.T."/>
            <person name="Eloe-Fadrosh E.A."/>
            <person name="Kyrpides N.C."/>
            <person name="Woyke T."/>
        </authorList>
    </citation>
    <scope>NUCLEOTIDE SEQUENCE</scope>
    <source>
        <strain evidence="2">GVMAG-S-1035124-57</strain>
    </source>
</reference>
<name>A0A6C0M241_9ZZZZ</name>
<dbReference type="GO" id="GO:0005789">
    <property type="term" value="C:endoplasmic reticulum membrane"/>
    <property type="evidence" value="ECO:0007669"/>
    <property type="project" value="TreeGrafter"/>
</dbReference>
<dbReference type="AlphaFoldDB" id="A0A6C0M241"/>